<dbReference type="EMBL" id="JAOZYB010000120">
    <property type="protein sequence ID" value="MEB3962028.1"/>
    <property type="molecule type" value="Genomic_DNA"/>
</dbReference>
<dbReference type="RefSeq" id="WP_324769450.1">
    <property type="nucleotide sequence ID" value="NZ_JAOZYB010000120.1"/>
</dbReference>
<accession>A0ABU6CBF6</accession>
<dbReference type="Proteomes" id="UP001352223">
    <property type="component" value="Unassembled WGS sequence"/>
</dbReference>
<organism evidence="1 2">
    <name type="scientific">Streptomyces kunmingensis</name>
    <dbReference type="NCBI Taxonomy" id="68225"/>
    <lineage>
        <taxon>Bacteria</taxon>
        <taxon>Bacillati</taxon>
        <taxon>Actinomycetota</taxon>
        <taxon>Actinomycetes</taxon>
        <taxon>Kitasatosporales</taxon>
        <taxon>Streptomycetaceae</taxon>
        <taxon>Streptomyces</taxon>
    </lineage>
</organism>
<feature type="non-terminal residue" evidence="1">
    <location>
        <position position="1"/>
    </location>
</feature>
<sequence>APPGAGPQPVAPREAPSQMPLLFPLGTELAVQRQWTQPPVADEPAPGGARPRAYLPLFPPRSESAILRLLLSRVVDEGPIDVQKILTAMAHGRYMTALPRMPVRTLRFGVQVLVDISEGTRLFARDQQELLHRITAIAGAHACDIRYFAQDPLRSGPAGGWSWKRYTPPPVGTRVLIISDFGQHALPRVGQAGIRVVWQRAAGLWHRAGSLPVGLAPLPAHQQPSWLRPLLPVLSWDRSTTASTAYARLA</sequence>
<name>A0ABU6CBF6_9ACTN</name>
<evidence type="ECO:0000313" key="2">
    <source>
        <dbReference type="Proteomes" id="UP001352223"/>
    </source>
</evidence>
<evidence type="ECO:0000313" key="1">
    <source>
        <dbReference type="EMBL" id="MEB3962028.1"/>
    </source>
</evidence>
<comment type="caution">
    <text evidence="1">The sequence shown here is derived from an EMBL/GenBank/DDBJ whole genome shotgun (WGS) entry which is preliminary data.</text>
</comment>
<gene>
    <name evidence="1" type="ORF">OKJ48_17500</name>
</gene>
<evidence type="ECO:0008006" key="3">
    <source>
        <dbReference type="Google" id="ProtNLM"/>
    </source>
</evidence>
<keyword evidence="2" id="KW-1185">Reference proteome</keyword>
<reference evidence="1 2" key="1">
    <citation type="submission" date="2022-10" db="EMBL/GenBank/DDBJ databases">
        <authorList>
            <person name="Xie J."/>
            <person name="Shen N."/>
        </authorList>
    </citation>
    <scope>NUCLEOTIDE SEQUENCE [LARGE SCALE GENOMIC DNA]</scope>
    <source>
        <strain evidence="1 2">DSM 41681</strain>
    </source>
</reference>
<protein>
    <recommendedName>
        <fullName evidence="3">Transcriptional regulator</fullName>
    </recommendedName>
</protein>
<proteinExistence type="predicted"/>